<evidence type="ECO:0000313" key="1">
    <source>
        <dbReference type="EMBL" id="KAI3690914.1"/>
    </source>
</evidence>
<proteinExistence type="predicted"/>
<dbReference type="EMBL" id="CM042017">
    <property type="protein sequence ID" value="KAI3690914.1"/>
    <property type="molecule type" value="Genomic_DNA"/>
</dbReference>
<name>A0ACB8YYU4_CICIN</name>
<organism evidence="1 2">
    <name type="scientific">Cichorium intybus</name>
    <name type="common">Chicory</name>
    <dbReference type="NCBI Taxonomy" id="13427"/>
    <lineage>
        <taxon>Eukaryota</taxon>
        <taxon>Viridiplantae</taxon>
        <taxon>Streptophyta</taxon>
        <taxon>Embryophyta</taxon>
        <taxon>Tracheophyta</taxon>
        <taxon>Spermatophyta</taxon>
        <taxon>Magnoliopsida</taxon>
        <taxon>eudicotyledons</taxon>
        <taxon>Gunneridae</taxon>
        <taxon>Pentapetalae</taxon>
        <taxon>asterids</taxon>
        <taxon>campanulids</taxon>
        <taxon>Asterales</taxon>
        <taxon>Asteraceae</taxon>
        <taxon>Cichorioideae</taxon>
        <taxon>Cichorieae</taxon>
        <taxon>Cichoriinae</taxon>
        <taxon>Cichorium</taxon>
    </lineage>
</organism>
<reference evidence="2" key="1">
    <citation type="journal article" date="2022" name="Mol. Ecol. Resour.">
        <title>The genomes of chicory, endive, great burdock and yacon provide insights into Asteraceae palaeo-polyploidization history and plant inulin production.</title>
        <authorList>
            <person name="Fan W."/>
            <person name="Wang S."/>
            <person name="Wang H."/>
            <person name="Wang A."/>
            <person name="Jiang F."/>
            <person name="Liu H."/>
            <person name="Zhao H."/>
            <person name="Xu D."/>
            <person name="Zhang Y."/>
        </authorList>
    </citation>
    <scope>NUCLEOTIDE SEQUENCE [LARGE SCALE GENOMIC DNA]</scope>
    <source>
        <strain evidence="2">cv. Punajuju</strain>
    </source>
</reference>
<gene>
    <name evidence="1" type="ORF">L2E82_49127</name>
</gene>
<keyword evidence="2" id="KW-1185">Reference proteome</keyword>
<dbReference type="Proteomes" id="UP001055811">
    <property type="component" value="Linkage Group LG09"/>
</dbReference>
<accession>A0ACB8YYU4</accession>
<protein>
    <submittedName>
        <fullName evidence="1">Uncharacterized protein</fullName>
    </submittedName>
</protein>
<evidence type="ECO:0000313" key="2">
    <source>
        <dbReference type="Proteomes" id="UP001055811"/>
    </source>
</evidence>
<reference evidence="1 2" key="2">
    <citation type="journal article" date="2022" name="Mol. Ecol. Resour.">
        <title>The genomes of chicory, endive, great burdock and yacon provide insights into Asteraceae paleo-polyploidization history and plant inulin production.</title>
        <authorList>
            <person name="Fan W."/>
            <person name="Wang S."/>
            <person name="Wang H."/>
            <person name="Wang A."/>
            <person name="Jiang F."/>
            <person name="Liu H."/>
            <person name="Zhao H."/>
            <person name="Xu D."/>
            <person name="Zhang Y."/>
        </authorList>
    </citation>
    <scope>NUCLEOTIDE SEQUENCE [LARGE SCALE GENOMIC DNA]</scope>
    <source>
        <strain evidence="2">cv. Punajuju</strain>
        <tissue evidence="1">Leaves</tissue>
    </source>
</reference>
<comment type="caution">
    <text evidence="1">The sequence shown here is derived from an EMBL/GenBank/DDBJ whole genome shotgun (WGS) entry which is preliminary data.</text>
</comment>
<sequence length="294" mass="32817">MAFLRQFLPSVFLSIFIINGCCSSNSTPLSFSCGNGLEFRYPFWQRSHNRDNYGYPSLGISCIDKTPKIQLGSHLYHVKRVNNSEKTLLVSFYESTDTICPVASHAVRMNSSASFLTYSNDVNMIHFFYNCTVYPSGVEPIKCLQIGAKHAYVFLEGSVPEFDWKGYCESLVTIPVMNKSIDGSLATSFGKAMNEGFELKWSPNHDCRLCEVSGGFCIFDDNNIQKFSCSCGQGRRYASCHNQGLVTSEFKIGLLSIGLIVCCLTIAGLVFYIVKKRRNGIYKKGFNPLPSSGR</sequence>